<protein>
    <submittedName>
        <fullName evidence="5">RNA pseudouridine synthase</fullName>
    </submittedName>
</protein>
<dbReference type="GO" id="GO:0003676">
    <property type="term" value="F:nucleic acid binding"/>
    <property type="evidence" value="ECO:0007669"/>
    <property type="project" value="InterPro"/>
</dbReference>
<dbReference type="EMBL" id="CAMXCT030002922">
    <property type="protein sequence ID" value="CAL4788671.1"/>
    <property type="molecule type" value="Genomic_DNA"/>
</dbReference>
<dbReference type="Proteomes" id="UP001152797">
    <property type="component" value="Unassembled WGS sequence"/>
</dbReference>
<dbReference type="InterPro" id="IPR012337">
    <property type="entry name" value="RNaseH-like_sf"/>
</dbReference>
<evidence type="ECO:0000256" key="1">
    <source>
        <dbReference type="SAM" id="MobiDB-lite"/>
    </source>
</evidence>
<dbReference type="InterPro" id="IPR001584">
    <property type="entry name" value="Integrase_cat-core"/>
</dbReference>
<evidence type="ECO:0000313" key="3">
    <source>
        <dbReference type="EMBL" id="CAI4001359.1"/>
    </source>
</evidence>
<evidence type="ECO:0000259" key="2">
    <source>
        <dbReference type="PROSITE" id="PS50994"/>
    </source>
</evidence>
<proteinExistence type="predicted"/>
<dbReference type="OrthoDB" id="444827at2759"/>
<evidence type="ECO:0000313" key="5">
    <source>
        <dbReference type="EMBL" id="CAL4788671.1"/>
    </source>
</evidence>
<feature type="compositionally biased region" description="Low complexity" evidence="1">
    <location>
        <begin position="406"/>
        <end position="417"/>
    </location>
</feature>
<dbReference type="PROSITE" id="PS50994">
    <property type="entry name" value="INTEGRASE"/>
    <property type="match status" value="1"/>
</dbReference>
<keyword evidence="6" id="KW-1185">Reference proteome</keyword>
<feature type="region of interest" description="Disordered" evidence="1">
    <location>
        <begin position="206"/>
        <end position="242"/>
    </location>
</feature>
<feature type="region of interest" description="Disordered" evidence="1">
    <location>
        <begin position="500"/>
        <end position="519"/>
    </location>
</feature>
<name>A0A9P1G560_9DINO</name>
<dbReference type="GO" id="GO:0015074">
    <property type="term" value="P:DNA integration"/>
    <property type="evidence" value="ECO:0007669"/>
    <property type="project" value="InterPro"/>
</dbReference>
<reference evidence="4" key="2">
    <citation type="submission" date="2024-04" db="EMBL/GenBank/DDBJ databases">
        <authorList>
            <person name="Chen Y."/>
            <person name="Shah S."/>
            <person name="Dougan E. K."/>
            <person name="Thang M."/>
            <person name="Chan C."/>
        </authorList>
    </citation>
    <scope>NUCLEOTIDE SEQUENCE [LARGE SCALE GENOMIC DNA]</scope>
</reference>
<feature type="compositionally biased region" description="Low complexity" evidence="1">
    <location>
        <begin position="543"/>
        <end position="559"/>
    </location>
</feature>
<feature type="domain" description="Integrase catalytic" evidence="2">
    <location>
        <begin position="1176"/>
        <end position="1346"/>
    </location>
</feature>
<feature type="region of interest" description="Disordered" evidence="1">
    <location>
        <begin position="914"/>
        <end position="944"/>
    </location>
</feature>
<dbReference type="Gene3D" id="3.30.420.10">
    <property type="entry name" value="Ribonuclease H-like superfamily/Ribonuclease H"/>
    <property type="match status" value="1"/>
</dbReference>
<dbReference type="InterPro" id="IPR036397">
    <property type="entry name" value="RNaseH_sf"/>
</dbReference>
<feature type="compositionally biased region" description="Gly residues" evidence="1">
    <location>
        <begin position="418"/>
        <end position="428"/>
    </location>
</feature>
<feature type="region of interest" description="Disordered" evidence="1">
    <location>
        <begin position="379"/>
        <end position="478"/>
    </location>
</feature>
<reference evidence="3" key="1">
    <citation type="submission" date="2022-10" db="EMBL/GenBank/DDBJ databases">
        <authorList>
            <person name="Chen Y."/>
            <person name="Dougan E. K."/>
            <person name="Chan C."/>
            <person name="Rhodes N."/>
            <person name="Thang M."/>
        </authorList>
    </citation>
    <scope>NUCLEOTIDE SEQUENCE</scope>
</reference>
<feature type="compositionally biased region" description="Polar residues" evidence="1">
    <location>
        <begin position="115"/>
        <end position="126"/>
    </location>
</feature>
<evidence type="ECO:0000313" key="6">
    <source>
        <dbReference type="Proteomes" id="UP001152797"/>
    </source>
</evidence>
<dbReference type="EMBL" id="CAMXCT010002922">
    <property type="protein sequence ID" value="CAI4001359.1"/>
    <property type="molecule type" value="Genomic_DNA"/>
</dbReference>
<sequence>MPIWSGMPRQFGPKLRAQYAAASEYSLSLHDDCSGSAGEIDDPDASYTDWFQVDDDDNPGMTRWVCVECGKSSFVWNVIAENWTCMECHGDQFYDATRPARHHTQHGTWVYMPHDSQSPVKTPSSHKTGRRKARRRRRHPADPPDDLIGDGQEETAESEVATNDPVIDVTPAGSVPVRGRPHRAEAIQPRVDDPIQALTAALQQLANAQTNRSSTSSDSWISAMGPQRGVKFRGGAPPQPPAWSYSASDIRAYEKYERKVKVWELQVKHYMTDAEAALTLFTSLRGEAEQELEFVDVNTIYRKGGVDTILSQLKQAFQQKTVYVKRQYLHEYESIGRYPGESLRAFINRYRRAEASLSPGEALSFDAIRAALMLQFPEHKPTPPVAGRESNNAPYQPKGSGKNHQGSTSTSSSSTSSTGGGKGKGSGKGPRRVYQTETIQEGDENEEQAEEGDNEFPADDQPEEQGDPECEDAEAEVQEEDAANLAEVLTVTARKLANVTQGRKYSGQPKKSTQEKKRTSMCAACGIKGDWAGDPECEMTPNQQTDSKTTSSSFTSSQKQKGREDSSSSAKKVMTVHHSSGYDTTVEYMPPHEQPHPHFAMVCTLPHVCLSTSTSKTFGFMIIDTACQRSCCGKSWASLQAEHLESFRLKIHHEASSERFQFGAGPPMVSLEKIWMPSSIQGCCLILGVDVIDANIPFLGSLRLLKRLGAVIDLNQHVVHFNKLHVTTSLSRVDGHLAIRIDEFPHSPNRLRIWSMIADAGFHDPEVATVLKRWKRLSAKLLDFGKNLAVQLFQAFRLGVMDKKTYMNYLQEKDNAPVKNRGTKASAKTAAQEHQQNLQRDCQHLEFKRHGNRHGSYATCLRCKARWLWDGTGWKLHGCSSRLLLPPPSFLTTVDGSIPAPASQADYLPLEALASKAKPKPGSGTRQPKTRSRPPSMTSSAAGHLLREEELQDVDQAELHVMQHMPFERNNKKNAVDVFELFAGSAKATRMAGQYGLNALEPIDKNDGKDLQDPVIQRMVEEAIDRFSPLLLLIGFPCTFWNLMNENCNYSWRMHELEALRELERPLLRWVADRIKQQASAGRFFALENSAKSRIWDEGPHLPVPGLKTDATFPGASKTLPAAVKASVARLHLNTGHAHKKELIRLLSSYGSINSATLTAINHMVCGSCERTKPPAPPRPASIPQFMGQFGERVQVDIVYIRDLSGSNHPVLGMVDMATLLQQAVRLHSRASAHVADQFRRSWLMPYGYPLVCEVDADGAFEGDFRTALEDAGVHYVVIPPEAPWRIGTVERRNAVLRTAAERLIDENAVTNGEGVDWILISTVQALNSSTATKGRSPYQAVFGRLPRFPGDLMSDDRAMIVSDHQMLAEELRQQALRVISETRASQVIRRALLRKTKPNKEESQAILPGSLAAYWRWTKRAAGKKKGGYVLGRLYHHDPDGKSAWIQAGSSAVQVTYEQLRPTYGLEAWNPDMEDIRLLKNAEKNLM</sequence>
<feature type="region of interest" description="Disordered" evidence="1">
    <location>
        <begin position="109"/>
        <end position="179"/>
    </location>
</feature>
<evidence type="ECO:0000313" key="4">
    <source>
        <dbReference type="EMBL" id="CAL1154734.1"/>
    </source>
</evidence>
<organism evidence="3">
    <name type="scientific">Cladocopium goreaui</name>
    <dbReference type="NCBI Taxonomy" id="2562237"/>
    <lineage>
        <taxon>Eukaryota</taxon>
        <taxon>Sar</taxon>
        <taxon>Alveolata</taxon>
        <taxon>Dinophyceae</taxon>
        <taxon>Suessiales</taxon>
        <taxon>Symbiodiniaceae</taxon>
        <taxon>Cladocopium</taxon>
    </lineage>
</organism>
<feature type="region of interest" description="Disordered" evidence="1">
    <location>
        <begin position="533"/>
        <end position="575"/>
    </location>
</feature>
<feature type="compositionally biased region" description="Acidic residues" evidence="1">
    <location>
        <begin position="440"/>
        <end position="478"/>
    </location>
</feature>
<dbReference type="EMBL" id="CAMXCT020002922">
    <property type="protein sequence ID" value="CAL1154734.1"/>
    <property type="molecule type" value="Genomic_DNA"/>
</dbReference>
<dbReference type="SUPFAM" id="SSF53098">
    <property type="entry name" value="Ribonuclease H-like"/>
    <property type="match status" value="1"/>
</dbReference>
<feature type="compositionally biased region" description="Basic residues" evidence="1">
    <location>
        <begin position="127"/>
        <end position="139"/>
    </location>
</feature>
<comment type="caution">
    <text evidence="3">The sequence shown here is derived from an EMBL/GenBank/DDBJ whole genome shotgun (WGS) entry which is preliminary data.</text>
</comment>
<feature type="compositionally biased region" description="Acidic residues" evidence="1">
    <location>
        <begin position="143"/>
        <end position="157"/>
    </location>
</feature>
<accession>A0A9P1G560</accession>
<gene>
    <name evidence="3" type="ORF">C1SCF055_LOCUS27413</name>
</gene>